<name>A0A914R8B3_9BILA</name>
<reference evidence="2" key="1">
    <citation type="submission" date="2022-11" db="UniProtKB">
        <authorList>
            <consortium name="WormBaseParasite"/>
        </authorList>
    </citation>
    <scope>IDENTIFICATION</scope>
</reference>
<proteinExistence type="predicted"/>
<sequence length="149" mass="17030">MAFHGDLSGITEKNKPNATYQSMIDGELLYEYAIHRYNKNKTRATFRCAGCRSAISDGRALEFKIYYIKDGVDLESKTVIFDENPDAHPHCCERRHPFFVKGKQMCRIGSTETVRRILKGAAKQTFVQNCMPADIDEELQIQMNVFIAT</sequence>
<evidence type="ECO:0000313" key="2">
    <source>
        <dbReference type="WBParaSite" id="PDA_v2.g7829.t1"/>
    </source>
</evidence>
<evidence type="ECO:0000313" key="1">
    <source>
        <dbReference type="Proteomes" id="UP000887578"/>
    </source>
</evidence>
<dbReference type="WBParaSite" id="PDA_v2.g7829.t1">
    <property type="protein sequence ID" value="PDA_v2.g7829.t1"/>
    <property type="gene ID" value="PDA_v2.g7829"/>
</dbReference>
<dbReference type="AlphaFoldDB" id="A0A914R8B3"/>
<organism evidence="1 2">
    <name type="scientific">Panagrolaimus davidi</name>
    <dbReference type="NCBI Taxonomy" id="227884"/>
    <lineage>
        <taxon>Eukaryota</taxon>
        <taxon>Metazoa</taxon>
        <taxon>Ecdysozoa</taxon>
        <taxon>Nematoda</taxon>
        <taxon>Chromadorea</taxon>
        <taxon>Rhabditida</taxon>
        <taxon>Tylenchina</taxon>
        <taxon>Panagrolaimomorpha</taxon>
        <taxon>Panagrolaimoidea</taxon>
        <taxon>Panagrolaimidae</taxon>
        <taxon>Panagrolaimus</taxon>
    </lineage>
</organism>
<protein>
    <submittedName>
        <fullName evidence="2">Uncharacterized protein</fullName>
    </submittedName>
</protein>
<keyword evidence="1" id="KW-1185">Reference proteome</keyword>
<accession>A0A914R8B3</accession>
<dbReference type="Proteomes" id="UP000887578">
    <property type="component" value="Unplaced"/>
</dbReference>